<dbReference type="InterPro" id="IPR000014">
    <property type="entry name" value="PAS"/>
</dbReference>
<keyword evidence="3" id="KW-0597">Phosphoprotein</keyword>
<dbReference type="SUPFAM" id="SSF55874">
    <property type="entry name" value="ATPase domain of HSP90 chaperone/DNA topoisomerase II/histidine kinase"/>
    <property type="match status" value="1"/>
</dbReference>
<dbReference type="InterPro" id="IPR005467">
    <property type="entry name" value="His_kinase_dom"/>
</dbReference>
<evidence type="ECO:0000313" key="9">
    <source>
        <dbReference type="Proteomes" id="UP000027215"/>
    </source>
</evidence>
<evidence type="ECO:0000256" key="1">
    <source>
        <dbReference type="ARBA" id="ARBA00000085"/>
    </source>
</evidence>
<evidence type="ECO:0000256" key="2">
    <source>
        <dbReference type="ARBA" id="ARBA00012438"/>
    </source>
</evidence>
<sequence length="558" mass="62050">MDSTLSGADQFRGPWWLLQVLSSTDFLLDISPPLVLQSLDIPSDVYREMLCNLEAGFCIVEIVLDDGQPVDGIFRLTNASFGRHLRLDSVVGESVCGIIPDDGPEYIKRYGGVALSGQRVHFEARALRRWYSVEVMRVGAPEGRLLGVLFVDITEHKRMERRLAESEVRFNILADGLPMPVWVFDAQGGMRFVNTAYGEFFGVDLSIGTLPEWSMVLHPEDVLIFELKLSAALKTQSALRALVRARRYDGQWRWIEMSATPRYSPDGHFIGLTGSSPDVTERLEIELAREQLLKSERAARNEAENMARLKDEFLSTLSHELRTPLTTILGWSELLLQRIEEQHPCYKGLSVIASSAKVQKRLISDMLDLSSMLLGKMQLEMEVLDLVEQIREVIGLYEQVVESKGQRLLLRAPEMPCLVLGDATRLRQIFENLLSNAIKFTPTDGCIDVEIDADGDSFRVSVTDSGDGIAAEFLPHLFSRFRQADGTTTRCHGGLGLGLAIVQSLVEMHGGYVGATSPGLGKGAMFTVSLLRYVCAINVADTVICDRRFGSVGDQGEY</sequence>
<name>A0A060H625_XYLFS</name>
<dbReference type="SMART" id="SM00091">
    <property type="entry name" value="PAS"/>
    <property type="match status" value="1"/>
</dbReference>
<accession>A0A060H625</accession>
<dbReference type="GO" id="GO:0000155">
    <property type="term" value="F:phosphorelay sensor kinase activity"/>
    <property type="evidence" value="ECO:0007669"/>
    <property type="project" value="InterPro"/>
</dbReference>
<dbReference type="AlphaFoldDB" id="A0A060H625"/>
<dbReference type="InterPro" id="IPR001610">
    <property type="entry name" value="PAC"/>
</dbReference>
<dbReference type="InterPro" id="IPR003594">
    <property type="entry name" value="HATPase_dom"/>
</dbReference>
<dbReference type="SUPFAM" id="SSF47384">
    <property type="entry name" value="Homodimeric domain of signal transducing histidine kinase"/>
    <property type="match status" value="1"/>
</dbReference>
<dbReference type="InterPro" id="IPR013656">
    <property type="entry name" value="PAS_4"/>
</dbReference>
<dbReference type="SUPFAM" id="SSF55785">
    <property type="entry name" value="PYP-like sensor domain (PAS domain)"/>
    <property type="match status" value="2"/>
</dbReference>
<keyword evidence="4" id="KW-0902">Two-component regulatory system</keyword>
<dbReference type="Proteomes" id="UP000027215">
    <property type="component" value="Chromosome"/>
</dbReference>
<dbReference type="NCBIfam" id="TIGR00229">
    <property type="entry name" value="sensory_box"/>
    <property type="match status" value="1"/>
</dbReference>
<comment type="catalytic activity">
    <reaction evidence="1">
        <text>ATP + protein L-histidine = ADP + protein N-phospho-L-histidine.</text>
        <dbReference type="EC" id="2.7.13.3"/>
    </reaction>
</comment>
<feature type="domain" description="Histidine kinase" evidence="6">
    <location>
        <begin position="316"/>
        <end position="534"/>
    </location>
</feature>
<organism evidence="8 9">
    <name type="scientific">Xylella fastidiosa subsp. sandyi Ann-1</name>
    <dbReference type="NCBI Taxonomy" id="155920"/>
    <lineage>
        <taxon>Bacteria</taxon>
        <taxon>Pseudomonadati</taxon>
        <taxon>Pseudomonadota</taxon>
        <taxon>Gammaproteobacteria</taxon>
        <taxon>Lysobacterales</taxon>
        <taxon>Lysobacteraceae</taxon>
        <taxon>Xylella</taxon>
    </lineage>
</organism>
<evidence type="ECO:0000259" key="7">
    <source>
        <dbReference type="PROSITE" id="PS50113"/>
    </source>
</evidence>
<dbReference type="InterPro" id="IPR000700">
    <property type="entry name" value="PAS-assoc_C"/>
</dbReference>
<evidence type="ECO:0000259" key="6">
    <source>
        <dbReference type="PROSITE" id="PS50109"/>
    </source>
</evidence>
<feature type="domain" description="PAC" evidence="7">
    <location>
        <begin position="239"/>
        <end position="291"/>
    </location>
</feature>
<dbReference type="Gene3D" id="3.30.450.20">
    <property type="entry name" value="PAS domain"/>
    <property type="match status" value="2"/>
</dbReference>
<dbReference type="InterPro" id="IPR035965">
    <property type="entry name" value="PAS-like_dom_sf"/>
</dbReference>
<dbReference type="InterPro" id="IPR003661">
    <property type="entry name" value="HisK_dim/P_dom"/>
</dbReference>
<dbReference type="SMART" id="SM00388">
    <property type="entry name" value="HisKA"/>
    <property type="match status" value="1"/>
</dbReference>
<dbReference type="EMBL" id="CP006696">
    <property type="protein sequence ID" value="AIC10770.1"/>
    <property type="molecule type" value="Genomic_DNA"/>
</dbReference>
<keyword evidence="8" id="KW-0418">Kinase</keyword>
<dbReference type="FunFam" id="3.30.565.10:FF:000010">
    <property type="entry name" value="Sensor histidine kinase RcsC"/>
    <property type="match status" value="1"/>
</dbReference>
<keyword evidence="8" id="KW-0808">Transferase</keyword>
<gene>
    <name evidence="8" type="ORF">D934_12950</name>
</gene>
<keyword evidence="5" id="KW-0175">Coiled coil</keyword>
<dbReference type="EC" id="2.7.13.3" evidence="2"/>
<dbReference type="PROSITE" id="PS50109">
    <property type="entry name" value="HIS_KIN"/>
    <property type="match status" value="1"/>
</dbReference>
<dbReference type="Gene3D" id="3.30.565.10">
    <property type="entry name" value="Histidine kinase-like ATPase, C-terminal domain"/>
    <property type="match status" value="1"/>
</dbReference>
<evidence type="ECO:0000256" key="5">
    <source>
        <dbReference type="SAM" id="Coils"/>
    </source>
</evidence>
<dbReference type="Pfam" id="PF00512">
    <property type="entry name" value="HisKA"/>
    <property type="match status" value="1"/>
</dbReference>
<dbReference type="PANTHER" id="PTHR43547:SF2">
    <property type="entry name" value="HYBRID SIGNAL TRANSDUCTION HISTIDINE KINASE C"/>
    <property type="match status" value="1"/>
</dbReference>
<evidence type="ECO:0000256" key="3">
    <source>
        <dbReference type="ARBA" id="ARBA00022553"/>
    </source>
</evidence>
<evidence type="ECO:0000256" key="4">
    <source>
        <dbReference type="ARBA" id="ARBA00023012"/>
    </source>
</evidence>
<dbReference type="PRINTS" id="PR00344">
    <property type="entry name" value="BCTRLSENSOR"/>
</dbReference>
<dbReference type="InterPro" id="IPR004358">
    <property type="entry name" value="Sig_transdc_His_kin-like_C"/>
</dbReference>
<dbReference type="PATRIC" id="fig|155920.8.peg.3058"/>
<dbReference type="PROSITE" id="PS50113">
    <property type="entry name" value="PAC"/>
    <property type="match status" value="1"/>
</dbReference>
<feature type="coiled-coil region" evidence="5">
    <location>
        <begin position="285"/>
        <end position="312"/>
    </location>
</feature>
<dbReference type="CDD" id="cd00082">
    <property type="entry name" value="HisKA"/>
    <property type="match status" value="1"/>
</dbReference>
<evidence type="ECO:0000313" key="8">
    <source>
        <dbReference type="EMBL" id="AIC10770.1"/>
    </source>
</evidence>
<proteinExistence type="predicted"/>
<dbReference type="HOGENOM" id="CLU_000445_114_15_6"/>
<dbReference type="Pfam" id="PF08448">
    <property type="entry name" value="PAS_4"/>
    <property type="match status" value="1"/>
</dbReference>
<dbReference type="KEGG" id="xfs:D934_12950"/>
<dbReference type="Gene3D" id="1.10.287.130">
    <property type="match status" value="1"/>
</dbReference>
<dbReference type="SMART" id="SM00086">
    <property type="entry name" value="PAC"/>
    <property type="match status" value="1"/>
</dbReference>
<dbReference type="Pfam" id="PF02518">
    <property type="entry name" value="HATPase_c"/>
    <property type="match status" value="1"/>
</dbReference>
<dbReference type="InterPro" id="IPR036097">
    <property type="entry name" value="HisK_dim/P_sf"/>
</dbReference>
<protein>
    <recommendedName>
        <fullName evidence="2">histidine kinase</fullName>
        <ecNumber evidence="2">2.7.13.3</ecNumber>
    </recommendedName>
</protein>
<dbReference type="CDD" id="cd00130">
    <property type="entry name" value="PAS"/>
    <property type="match status" value="1"/>
</dbReference>
<dbReference type="InterPro" id="IPR036890">
    <property type="entry name" value="HATPase_C_sf"/>
</dbReference>
<reference evidence="8 9" key="1">
    <citation type="submission" date="2013-08" db="EMBL/GenBank/DDBJ databases">
        <authorList>
            <person name="Stouthamer R."/>
            <person name="Nunney L."/>
        </authorList>
    </citation>
    <scope>NUCLEOTIDE SEQUENCE [LARGE SCALE GENOMIC DNA]</scope>
    <source>
        <strain evidence="9">ann-1</strain>
    </source>
</reference>
<dbReference type="PANTHER" id="PTHR43547">
    <property type="entry name" value="TWO-COMPONENT HISTIDINE KINASE"/>
    <property type="match status" value="1"/>
</dbReference>
<dbReference type="SMART" id="SM00387">
    <property type="entry name" value="HATPase_c"/>
    <property type="match status" value="1"/>
</dbReference>